<dbReference type="CDD" id="cd03230">
    <property type="entry name" value="ABC_DR_subfamily_A"/>
    <property type="match status" value="1"/>
</dbReference>
<evidence type="ECO:0000256" key="1">
    <source>
        <dbReference type="ARBA" id="ARBA00022448"/>
    </source>
</evidence>
<dbReference type="InterPro" id="IPR003439">
    <property type="entry name" value="ABC_transporter-like_ATP-bd"/>
</dbReference>
<dbReference type="PANTHER" id="PTHR42939:SF1">
    <property type="entry name" value="ABC TRANSPORTER ATP-BINDING PROTEIN ALBC-RELATED"/>
    <property type="match status" value="1"/>
</dbReference>
<dbReference type="SMART" id="SM00382">
    <property type="entry name" value="AAA"/>
    <property type="match status" value="1"/>
</dbReference>
<dbReference type="AlphaFoldDB" id="A0A841U2I4"/>
<proteinExistence type="predicted"/>
<dbReference type="InterPro" id="IPR027417">
    <property type="entry name" value="P-loop_NTPase"/>
</dbReference>
<dbReference type="Proteomes" id="UP000553776">
    <property type="component" value="Unassembled WGS sequence"/>
</dbReference>
<dbReference type="InterPro" id="IPR051782">
    <property type="entry name" value="ABC_Transporter_VariousFunc"/>
</dbReference>
<dbReference type="PROSITE" id="PS50893">
    <property type="entry name" value="ABC_TRANSPORTER_2"/>
    <property type="match status" value="1"/>
</dbReference>
<dbReference type="InterPro" id="IPR003593">
    <property type="entry name" value="AAA+_ATPase"/>
</dbReference>
<keyword evidence="3 5" id="KW-0067">ATP-binding</keyword>
<evidence type="ECO:0000259" key="4">
    <source>
        <dbReference type="PROSITE" id="PS50893"/>
    </source>
</evidence>
<comment type="caution">
    <text evidence="5">The sequence shown here is derived from an EMBL/GenBank/DDBJ whole genome shotgun (WGS) entry which is preliminary data.</text>
</comment>
<dbReference type="PANTHER" id="PTHR42939">
    <property type="entry name" value="ABC TRANSPORTER ATP-BINDING PROTEIN ALBC-RELATED"/>
    <property type="match status" value="1"/>
</dbReference>
<reference evidence="5 6" key="1">
    <citation type="submission" date="2020-08" db="EMBL/GenBank/DDBJ databases">
        <title>Cohnella phylogeny.</title>
        <authorList>
            <person name="Dunlap C."/>
        </authorList>
    </citation>
    <scope>NUCLEOTIDE SEQUENCE [LARGE SCALE GENOMIC DNA]</scope>
    <source>
        <strain evidence="5 6">DSM 25239</strain>
    </source>
</reference>
<dbReference type="PROSITE" id="PS00211">
    <property type="entry name" value="ABC_TRANSPORTER_1"/>
    <property type="match status" value="1"/>
</dbReference>
<evidence type="ECO:0000256" key="2">
    <source>
        <dbReference type="ARBA" id="ARBA00022741"/>
    </source>
</evidence>
<evidence type="ECO:0000313" key="5">
    <source>
        <dbReference type="EMBL" id="MBB6693989.1"/>
    </source>
</evidence>
<evidence type="ECO:0000256" key="3">
    <source>
        <dbReference type="ARBA" id="ARBA00022840"/>
    </source>
</evidence>
<dbReference type="GO" id="GO:0005524">
    <property type="term" value="F:ATP binding"/>
    <property type="evidence" value="ECO:0007669"/>
    <property type="project" value="UniProtKB-KW"/>
</dbReference>
<name>A0A841U2I4_9BACL</name>
<dbReference type="SUPFAM" id="SSF52540">
    <property type="entry name" value="P-loop containing nucleoside triphosphate hydrolases"/>
    <property type="match status" value="1"/>
</dbReference>
<sequence>MPDTSAAAPRALVVLSGACKRYDKRNVLENVNLAVREGELTAIVGSNGSGKSTLLRLLAGIAALSSGERRLAESPEPIRIGYAPDRLPKLRFSAREYLRYMAAIAGLPEEKAEIAIDRYLTRLGLAHTGPLQMRHFSKGMLQKANLIQAVLAEPRLLLLDEPFSGLDESTREEMTGLLRELAAGGTTIVVASHDREWVDRLADRCVAIENGRIGSDETYPRARRRVREVTARMPGIREADAAPRSEGVVDCRTEGDVVRYRVEAERSDALLKELLEAGASILEVTEERTEAKP</sequence>
<keyword evidence="6" id="KW-1185">Reference proteome</keyword>
<dbReference type="Pfam" id="PF00005">
    <property type="entry name" value="ABC_tran"/>
    <property type="match status" value="1"/>
</dbReference>
<accession>A0A841U2I4</accession>
<dbReference type="RefSeq" id="WP_185137964.1">
    <property type="nucleotide sequence ID" value="NZ_JACJVR010000082.1"/>
</dbReference>
<evidence type="ECO:0000313" key="6">
    <source>
        <dbReference type="Proteomes" id="UP000553776"/>
    </source>
</evidence>
<dbReference type="Gene3D" id="3.40.50.300">
    <property type="entry name" value="P-loop containing nucleotide triphosphate hydrolases"/>
    <property type="match status" value="1"/>
</dbReference>
<gene>
    <name evidence="5" type="ORF">H7B90_21550</name>
</gene>
<protein>
    <submittedName>
        <fullName evidence="5">ABC transporter ATP-binding protein</fullName>
    </submittedName>
</protein>
<dbReference type="InterPro" id="IPR017871">
    <property type="entry name" value="ABC_transporter-like_CS"/>
</dbReference>
<dbReference type="EMBL" id="JACJVR010000082">
    <property type="protein sequence ID" value="MBB6693989.1"/>
    <property type="molecule type" value="Genomic_DNA"/>
</dbReference>
<keyword evidence="1" id="KW-0813">Transport</keyword>
<keyword evidence="2" id="KW-0547">Nucleotide-binding</keyword>
<organism evidence="5 6">
    <name type="scientific">Cohnella xylanilytica</name>
    <dbReference type="NCBI Taxonomy" id="557555"/>
    <lineage>
        <taxon>Bacteria</taxon>
        <taxon>Bacillati</taxon>
        <taxon>Bacillota</taxon>
        <taxon>Bacilli</taxon>
        <taxon>Bacillales</taxon>
        <taxon>Paenibacillaceae</taxon>
        <taxon>Cohnella</taxon>
    </lineage>
</organism>
<feature type="domain" description="ABC transporter" evidence="4">
    <location>
        <begin position="13"/>
        <end position="235"/>
    </location>
</feature>
<dbReference type="GO" id="GO:0016887">
    <property type="term" value="F:ATP hydrolysis activity"/>
    <property type="evidence" value="ECO:0007669"/>
    <property type="project" value="InterPro"/>
</dbReference>